<evidence type="ECO:0000256" key="1">
    <source>
        <dbReference type="ARBA" id="ARBA00001974"/>
    </source>
</evidence>
<proteinExistence type="inferred from homology"/>
<evidence type="ECO:0000256" key="7">
    <source>
        <dbReference type="ARBA" id="ARBA00023002"/>
    </source>
</evidence>
<evidence type="ECO:0000256" key="3">
    <source>
        <dbReference type="ARBA" id="ARBA00009347"/>
    </source>
</evidence>
<evidence type="ECO:0000313" key="12">
    <source>
        <dbReference type="EMBL" id="QEX16420.1"/>
    </source>
</evidence>
<feature type="domain" description="Acyl-CoA oxidase/dehydrogenase middle" evidence="10">
    <location>
        <begin position="122"/>
        <end position="214"/>
    </location>
</feature>
<reference evidence="12 13" key="1">
    <citation type="submission" date="2019-08" db="EMBL/GenBank/DDBJ databases">
        <title>Hyperibacter terrae gen. nov., sp. nov. and Hyperibacter viscosus sp. nov., two new members in the family Rhodospirillaceae isolated from the rhizosphere of Hypericum perforatum.</title>
        <authorList>
            <person name="Noviana Z."/>
        </authorList>
    </citation>
    <scope>NUCLEOTIDE SEQUENCE [LARGE SCALE GENOMIC DNA]</scope>
    <source>
        <strain evidence="12 13">R5913</strain>
    </source>
</reference>
<protein>
    <submittedName>
        <fullName evidence="12">Acyl-CoA dehydrogenase</fullName>
    </submittedName>
</protein>
<dbReference type="PIRSF" id="PIRSF016578">
    <property type="entry name" value="HsaA"/>
    <property type="match status" value="1"/>
</dbReference>
<dbReference type="OrthoDB" id="5510711at2"/>
<comment type="cofactor">
    <cofactor evidence="1 8">
        <name>FAD</name>
        <dbReference type="ChEBI" id="CHEBI:57692"/>
    </cofactor>
</comment>
<evidence type="ECO:0000256" key="5">
    <source>
        <dbReference type="ARBA" id="ARBA00022630"/>
    </source>
</evidence>
<evidence type="ECO:0000256" key="8">
    <source>
        <dbReference type="RuleBase" id="RU362125"/>
    </source>
</evidence>
<gene>
    <name evidence="12" type="ORF">FRZ44_17130</name>
</gene>
<dbReference type="SUPFAM" id="SSF47203">
    <property type="entry name" value="Acyl-CoA dehydrogenase C-terminal domain-like"/>
    <property type="match status" value="1"/>
</dbReference>
<dbReference type="PANTHER" id="PTHR43831:SF1">
    <property type="entry name" value="ISOBUTYRYL-COA DEHYDROGENASE, MITOCHONDRIAL"/>
    <property type="match status" value="1"/>
</dbReference>
<dbReference type="InterPro" id="IPR052547">
    <property type="entry name" value="Mito_Isobutyryl-CoADH"/>
</dbReference>
<dbReference type="FunFam" id="1.10.540.10:FF:000002">
    <property type="entry name" value="Acyl-CoA dehydrogenase FadE19"/>
    <property type="match status" value="1"/>
</dbReference>
<dbReference type="FunFam" id="1.20.140.10:FF:000001">
    <property type="entry name" value="Acyl-CoA dehydrogenase"/>
    <property type="match status" value="1"/>
</dbReference>
<keyword evidence="5 8" id="KW-0285">Flavoprotein</keyword>
<dbReference type="PANTHER" id="PTHR43831">
    <property type="entry name" value="ISOBUTYRYL-COA DEHYDROGENASE"/>
    <property type="match status" value="1"/>
</dbReference>
<dbReference type="InterPro" id="IPR009075">
    <property type="entry name" value="AcylCo_DH/oxidase_C"/>
</dbReference>
<dbReference type="InterPro" id="IPR006091">
    <property type="entry name" value="Acyl-CoA_Oxase/DH_mid-dom"/>
</dbReference>
<keyword evidence="7 8" id="KW-0560">Oxidoreductase</keyword>
<keyword evidence="4" id="KW-0101">Branched-chain amino acid catabolism</keyword>
<feature type="domain" description="Acyl-CoA dehydrogenase/oxidase N-terminal" evidence="11">
    <location>
        <begin position="6"/>
        <end position="116"/>
    </location>
</feature>
<evidence type="ECO:0000256" key="2">
    <source>
        <dbReference type="ARBA" id="ARBA00005109"/>
    </source>
</evidence>
<evidence type="ECO:0000313" key="13">
    <source>
        <dbReference type="Proteomes" id="UP000326202"/>
    </source>
</evidence>
<organism evidence="12 13">
    <name type="scientific">Hypericibacter terrae</name>
    <dbReference type="NCBI Taxonomy" id="2602015"/>
    <lineage>
        <taxon>Bacteria</taxon>
        <taxon>Pseudomonadati</taxon>
        <taxon>Pseudomonadota</taxon>
        <taxon>Alphaproteobacteria</taxon>
        <taxon>Rhodospirillales</taxon>
        <taxon>Dongiaceae</taxon>
        <taxon>Hypericibacter</taxon>
    </lineage>
</organism>
<evidence type="ECO:0000256" key="4">
    <source>
        <dbReference type="ARBA" id="ARBA00022456"/>
    </source>
</evidence>
<dbReference type="PROSITE" id="PS00072">
    <property type="entry name" value="ACYL_COA_DH_1"/>
    <property type="match status" value="1"/>
</dbReference>
<comment type="pathway">
    <text evidence="2">Amino-acid degradation; L-valine degradation.</text>
</comment>
<dbReference type="InterPro" id="IPR013786">
    <property type="entry name" value="AcylCoA_DH/ox_N"/>
</dbReference>
<dbReference type="GO" id="GO:0050660">
    <property type="term" value="F:flavin adenine dinucleotide binding"/>
    <property type="evidence" value="ECO:0007669"/>
    <property type="project" value="InterPro"/>
</dbReference>
<dbReference type="SUPFAM" id="SSF56645">
    <property type="entry name" value="Acyl-CoA dehydrogenase NM domain-like"/>
    <property type="match status" value="1"/>
</dbReference>
<dbReference type="FunFam" id="2.40.110.10:FF:000001">
    <property type="entry name" value="Acyl-CoA dehydrogenase, mitochondrial"/>
    <property type="match status" value="1"/>
</dbReference>
<dbReference type="PROSITE" id="PS00073">
    <property type="entry name" value="ACYL_COA_DH_2"/>
    <property type="match status" value="1"/>
</dbReference>
<dbReference type="InterPro" id="IPR009100">
    <property type="entry name" value="AcylCoA_DH/oxidase_NM_dom_sf"/>
</dbReference>
<dbReference type="Pfam" id="PF00441">
    <property type="entry name" value="Acyl-CoA_dh_1"/>
    <property type="match status" value="1"/>
</dbReference>
<sequence length="383" mass="41809">MDLYLTDELKAIQETARNFARTRLAPHAASWDEQRIFPVDELREAASLGLAAIYVDEEFGGSGLNRLAAALIFEELSAACVSTAAFLSIHNMASWMVDRFGSPEQRRRYLPDMTRMAKIASYCLTEPGSGSDAAALKTRAVREGDHYLLNGGKAFISGADRSDLYVCMVRTGVDGPKGISCLMIEKGTPGLSFGKQERKLGWNSQPTAMLIFENARVPVANRLGEEGQGFSIAMGGLDGGRINIGACSLGAARTCLELAREHVASRKQFGHALNEFQSVQFKLADMATELEAARLMIRSAAARLDAKDPEATVYSAMAKRFATDAGFAICNEALQLHGGYGYLKDYPIERFLRDVRVHQILEGTNEIMRVIIARRLMAGLALA</sequence>
<dbReference type="Gene3D" id="1.20.140.10">
    <property type="entry name" value="Butyryl-CoA Dehydrogenase, subunit A, domain 3"/>
    <property type="match status" value="1"/>
</dbReference>
<accession>A0A5J6MJG0</accession>
<dbReference type="GO" id="GO:0003995">
    <property type="term" value="F:acyl-CoA dehydrogenase activity"/>
    <property type="evidence" value="ECO:0007669"/>
    <property type="project" value="InterPro"/>
</dbReference>
<dbReference type="EMBL" id="CP042906">
    <property type="protein sequence ID" value="QEX16420.1"/>
    <property type="molecule type" value="Genomic_DNA"/>
</dbReference>
<name>A0A5J6MJG0_9PROT</name>
<dbReference type="Pfam" id="PF02771">
    <property type="entry name" value="Acyl-CoA_dh_N"/>
    <property type="match status" value="1"/>
</dbReference>
<dbReference type="InterPro" id="IPR037069">
    <property type="entry name" value="AcylCoA_DH/ox_N_sf"/>
</dbReference>
<evidence type="ECO:0000259" key="9">
    <source>
        <dbReference type="Pfam" id="PF00441"/>
    </source>
</evidence>
<comment type="similarity">
    <text evidence="3 8">Belongs to the acyl-CoA dehydrogenase family.</text>
</comment>
<dbReference type="InterPro" id="IPR006089">
    <property type="entry name" value="Acyl-CoA_DH_CS"/>
</dbReference>
<evidence type="ECO:0000256" key="6">
    <source>
        <dbReference type="ARBA" id="ARBA00022827"/>
    </source>
</evidence>
<dbReference type="Pfam" id="PF02770">
    <property type="entry name" value="Acyl-CoA_dh_M"/>
    <property type="match status" value="1"/>
</dbReference>
<dbReference type="AlphaFoldDB" id="A0A5J6MJG0"/>
<dbReference type="InterPro" id="IPR036250">
    <property type="entry name" value="AcylCo_DH-like_C"/>
</dbReference>
<keyword evidence="13" id="KW-1185">Reference proteome</keyword>
<dbReference type="Proteomes" id="UP000326202">
    <property type="component" value="Chromosome"/>
</dbReference>
<keyword evidence="6 8" id="KW-0274">FAD</keyword>
<evidence type="ECO:0000259" key="10">
    <source>
        <dbReference type="Pfam" id="PF02770"/>
    </source>
</evidence>
<dbReference type="Gene3D" id="2.40.110.10">
    <property type="entry name" value="Butyryl-CoA Dehydrogenase, subunit A, domain 2"/>
    <property type="match status" value="1"/>
</dbReference>
<dbReference type="InterPro" id="IPR046373">
    <property type="entry name" value="Acyl-CoA_Oxase/DH_mid-dom_sf"/>
</dbReference>
<dbReference type="GO" id="GO:0009083">
    <property type="term" value="P:branched-chain amino acid catabolic process"/>
    <property type="evidence" value="ECO:0007669"/>
    <property type="project" value="UniProtKB-KW"/>
</dbReference>
<feature type="domain" description="Acyl-CoA dehydrogenase/oxidase C-terminal" evidence="9">
    <location>
        <begin position="227"/>
        <end position="376"/>
    </location>
</feature>
<dbReference type="Gene3D" id="1.10.540.10">
    <property type="entry name" value="Acyl-CoA dehydrogenase/oxidase, N-terminal domain"/>
    <property type="match status" value="1"/>
</dbReference>
<dbReference type="RefSeq" id="WP_151176780.1">
    <property type="nucleotide sequence ID" value="NZ_CP042906.1"/>
</dbReference>
<evidence type="ECO:0000259" key="11">
    <source>
        <dbReference type="Pfam" id="PF02771"/>
    </source>
</evidence>
<dbReference type="KEGG" id="htq:FRZ44_17130"/>